<feature type="compositionally biased region" description="Basic and acidic residues" evidence="9">
    <location>
        <begin position="1"/>
        <end position="15"/>
    </location>
</feature>
<keyword evidence="11" id="KW-1185">Reference proteome</keyword>
<evidence type="ECO:0000313" key="11">
    <source>
        <dbReference type="Proteomes" id="UP001151295"/>
    </source>
</evidence>
<dbReference type="Proteomes" id="UP001151295">
    <property type="component" value="Unassembled WGS sequence"/>
</dbReference>
<evidence type="ECO:0000256" key="6">
    <source>
        <dbReference type="ARBA" id="ARBA00022691"/>
    </source>
</evidence>
<gene>
    <name evidence="10" type="primary">RRP8</name>
    <name evidence="10" type="ORF">EDC05_003164</name>
</gene>
<reference evidence="10" key="1">
    <citation type="submission" date="2022-07" db="EMBL/GenBank/DDBJ databases">
        <title>Phylogenomic reconstructions and comparative analyses of Kickxellomycotina fungi.</title>
        <authorList>
            <person name="Reynolds N.K."/>
            <person name="Stajich J.E."/>
            <person name="Barry K."/>
            <person name="Grigoriev I.V."/>
            <person name="Crous P."/>
            <person name="Smith M.E."/>
        </authorList>
    </citation>
    <scope>NUCLEOTIDE SEQUENCE</scope>
    <source>
        <strain evidence="10">BCRC 34882</strain>
    </source>
</reference>
<dbReference type="SUPFAM" id="SSF53335">
    <property type="entry name" value="S-adenosyl-L-methionine-dependent methyltransferases"/>
    <property type="match status" value="1"/>
</dbReference>
<dbReference type="InterPro" id="IPR029063">
    <property type="entry name" value="SAM-dependent_MTases_sf"/>
</dbReference>
<comment type="caution">
    <text evidence="10">The sequence shown here is derived from an EMBL/GenBank/DDBJ whole genome shotgun (WGS) entry which is preliminary data.</text>
</comment>
<accession>A0ABQ8PLR8</accession>
<evidence type="ECO:0000256" key="2">
    <source>
        <dbReference type="ARBA" id="ARBA00006301"/>
    </source>
</evidence>
<evidence type="ECO:0000256" key="3">
    <source>
        <dbReference type="ARBA" id="ARBA00022552"/>
    </source>
</evidence>
<keyword evidence="5 8" id="KW-0808">Transferase</keyword>
<keyword evidence="3 8" id="KW-0698">rRNA processing</keyword>
<evidence type="ECO:0000256" key="5">
    <source>
        <dbReference type="ARBA" id="ARBA00022679"/>
    </source>
</evidence>
<dbReference type="PANTHER" id="PTHR12787">
    <property type="entry name" value="RIBOSOMAL RNA-PROCESSING PROTEIN 8"/>
    <property type="match status" value="1"/>
</dbReference>
<evidence type="ECO:0000256" key="1">
    <source>
        <dbReference type="ARBA" id="ARBA00004604"/>
    </source>
</evidence>
<dbReference type="Gene3D" id="3.40.50.150">
    <property type="entry name" value="Vaccinia Virus protein VP39"/>
    <property type="match status" value="1"/>
</dbReference>
<comment type="function">
    <text evidence="8">S-adenosyl-L-methionine-dependent methyltransferase that specifically methylates the N(1) position of adenine in helix 25.1 in 25S rRNA. Required both for ribosomal 40S and 60S subunits biogenesis. Required for efficient pre-rRNA cleavage at site A2.</text>
</comment>
<dbReference type="GO" id="GO:0106142">
    <property type="term" value="F:rRNA (adenine-N1-)-methyltransferase activity"/>
    <property type="evidence" value="ECO:0007669"/>
    <property type="project" value="UniProtKB-EC"/>
</dbReference>
<dbReference type="CDD" id="cd02440">
    <property type="entry name" value="AdoMet_MTases"/>
    <property type="match status" value="1"/>
</dbReference>
<name>A0ABQ8PLR8_9FUNG</name>
<sequence>MKRLRENNIPEKNKECTNAPLAIGSAQPAKNLLQKVKKDQKRVSQALKLKKIKQLLAAKQTKKLDLAGDDTAKSSNNRYGLDAICKDARHMKPKEKQIQKETYGLSALQQQMQKKLKGARFRWINETLYTTTGDKAFEMVQEDPSIFKEYHEGFNAQVEKWPVNPVDVLIKQLEHEKKQLVVADLGCGEARIAATIGSQHKVHSFDLVAHNKHVTACNIADVPLKDSTVDVAIFCLALMGTDFIKFIREANRILRVGGELRIAEVISRISDMKAFANALEEQGFNLIHKDVHNKMFAMLHFTKVKSSPQKFAVATTDLDLLKPCIYKRR</sequence>
<dbReference type="Pfam" id="PF05148">
    <property type="entry name" value="Methyltransf_8"/>
    <property type="match status" value="1"/>
</dbReference>
<dbReference type="EMBL" id="JANBQD010000033">
    <property type="protein sequence ID" value="KAJ1991809.1"/>
    <property type="molecule type" value="Genomic_DNA"/>
</dbReference>
<feature type="region of interest" description="Disordered" evidence="9">
    <location>
        <begin position="1"/>
        <end position="22"/>
    </location>
</feature>
<keyword evidence="4 8" id="KW-0489">Methyltransferase</keyword>
<comment type="subcellular location">
    <subcellularLocation>
        <location evidence="1 8">Nucleus</location>
        <location evidence="1 8">Nucleolus</location>
    </subcellularLocation>
</comment>
<evidence type="ECO:0000256" key="9">
    <source>
        <dbReference type="SAM" id="MobiDB-lite"/>
    </source>
</evidence>
<dbReference type="PANTHER" id="PTHR12787:SF0">
    <property type="entry name" value="RIBOSOMAL RNA-PROCESSING PROTEIN 8"/>
    <property type="match status" value="1"/>
</dbReference>
<dbReference type="EC" id="2.1.1.-" evidence="8"/>
<evidence type="ECO:0000313" key="10">
    <source>
        <dbReference type="EMBL" id="KAJ1991809.1"/>
    </source>
</evidence>
<protein>
    <recommendedName>
        <fullName evidence="8">Ribosomal RNA-processing protein 8</fullName>
        <ecNumber evidence="8">2.1.1.-</ecNumber>
    </recommendedName>
</protein>
<evidence type="ECO:0000256" key="8">
    <source>
        <dbReference type="RuleBase" id="RU365074"/>
    </source>
</evidence>
<evidence type="ECO:0000256" key="7">
    <source>
        <dbReference type="ARBA" id="ARBA00023242"/>
    </source>
</evidence>
<dbReference type="InterPro" id="IPR042036">
    <property type="entry name" value="RRP8_N"/>
</dbReference>
<dbReference type="Gene3D" id="1.10.10.2150">
    <property type="entry name" value="Ribosomal RNA-processing protein 8, N-terminal domain"/>
    <property type="match status" value="1"/>
</dbReference>
<keyword evidence="6 8" id="KW-0949">S-adenosyl-L-methionine</keyword>
<evidence type="ECO:0000256" key="4">
    <source>
        <dbReference type="ARBA" id="ARBA00022603"/>
    </source>
</evidence>
<keyword evidence="7 8" id="KW-0539">Nucleus</keyword>
<organism evidence="10 11">
    <name type="scientific">Coemansia umbellata</name>
    <dbReference type="NCBI Taxonomy" id="1424467"/>
    <lineage>
        <taxon>Eukaryota</taxon>
        <taxon>Fungi</taxon>
        <taxon>Fungi incertae sedis</taxon>
        <taxon>Zoopagomycota</taxon>
        <taxon>Kickxellomycotina</taxon>
        <taxon>Kickxellomycetes</taxon>
        <taxon>Kickxellales</taxon>
        <taxon>Kickxellaceae</taxon>
        <taxon>Coemansia</taxon>
    </lineage>
</organism>
<dbReference type="InterPro" id="IPR007823">
    <property type="entry name" value="RRP8"/>
</dbReference>
<proteinExistence type="inferred from homology"/>
<comment type="similarity">
    <text evidence="2 8">Belongs to the methyltransferase superfamily. RRP8 family.</text>
</comment>